<dbReference type="Gene3D" id="1.20.1250.20">
    <property type="entry name" value="MFS general substrate transporter like domains"/>
    <property type="match status" value="1"/>
</dbReference>
<feature type="transmembrane region" description="Helical" evidence="8">
    <location>
        <begin position="457"/>
        <end position="476"/>
    </location>
</feature>
<name>A0A8H7SCJ8_9FUNG</name>
<evidence type="ECO:0000256" key="2">
    <source>
        <dbReference type="ARBA" id="ARBA00008335"/>
    </source>
</evidence>
<evidence type="ECO:0000256" key="4">
    <source>
        <dbReference type="ARBA" id="ARBA00022692"/>
    </source>
</evidence>
<gene>
    <name evidence="10" type="ORF">INT45_011404</name>
</gene>
<dbReference type="EMBL" id="JAEPRB010000024">
    <property type="protein sequence ID" value="KAG2225736.1"/>
    <property type="molecule type" value="Genomic_DNA"/>
</dbReference>
<sequence>MVASIISQLPPESTRHSTVQVDEKSIDLSLTPTETESLTWIQRWRYVSPYMVTAIQSFMIQFISGLNDGNLGIILPSIKAHYGLSQYVVSIIFLCNALGYITAAILNGYLIKYFSQSKTALIGACSMIIGYLVNLFAVPFPIMCIFMMTIGFGIALTQAAANVVCGEMPYSMLMLSFLHAFYAGGALVGPLLASKLLSSQKTWNTSYMILCGLAGTNAISVFICYRKLRTDSEKELDAEKERVLQNHENSQQIQQQSQQQETNSSTTVTTAPVIEPDQESMTSKEDTHKNSNLLSQIFKYKITTIGSVFLCFYTGLEVTIGNWGYTFLINMRSTDTVAMAHLMTGYWSGICAGRLFLGFATSRFGEKRMVYCYLSTIVVMMILFWALPYVGANAMSLVITGCALGPIFPTMVSVAQRLVPNHLYATIVGFLSAFASAGTAIFPYASGILIGSEGVSSMLPFCIAVAATMLITWIFIPDPRPSSKFSAKVNSWMSQFGFWKRS</sequence>
<feature type="transmembrane region" description="Helical" evidence="8">
    <location>
        <begin position="87"/>
        <end position="109"/>
    </location>
</feature>
<dbReference type="InterPro" id="IPR036259">
    <property type="entry name" value="MFS_trans_sf"/>
</dbReference>
<dbReference type="Pfam" id="PF07690">
    <property type="entry name" value="MFS_1"/>
    <property type="match status" value="1"/>
</dbReference>
<evidence type="ECO:0000256" key="5">
    <source>
        <dbReference type="ARBA" id="ARBA00022989"/>
    </source>
</evidence>
<dbReference type="PANTHER" id="PTHR23514:SF3">
    <property type="entry name" value="BYPASS OF STOP CODON PROTEIN 6"/>
    <property type="match status" value="1"/>
</dbReference>
<keyword evidence="4 8" id="KW-0812">Transmembrane</keyword>
<feature type="transmembrane region" description="Helical" evidence="8">
    <location>
        <begin position="145"/>
        <end position="165"/>
    </location>
</feature>
<dbReference type="PANTHER" id="PTHR23514">
    <property type="entry name" value="BYPASS OF STOP CODON PROTEIN 6"/>
    <property type="match status" value="1"/>
</dbReference>
<dbReference type="SUPFAM" id="SSF103473">
    <property type="entry name" value="MFS general substrate transporter"/>
    <property type="match status" value="1"/>
</dbReference>
<proteinExistence type="inferred from homology"/>
<comment type="similarity">
    <text evidence="2">Belongs to the major facilitator superfamily.</text>
</comment>
<evidence type="ECO:0000313" key="11">
    <source>
        <dbReference type="Proteomes" id="UP000646827"/>
    </source>
</evidence>
<feature type="transmembrane region" description="Helical" evidence="8">
    <location>
        <begin position="172"/>
        <end position="193"/>
    </location>
</feature>
<keyword evidence="11" id="KW-1185">Reference proteome</keyword>
<evidence type="ECO:0000259" key="9">
    <source>
        <dbReference type="PROSITE" id="PS50850"/>
    </source>
</evidence>
<dbReference type="InterPro" id="IPR020846">
    <property type="entry name" value="MFS_dom"/>
</dbReference>
<feature type="region of interest" description="Disordered" evidence="7">
    <location>
        <begin position="245"/>
        <end position="287"/>
    </location>
</feature>
<comment type="subcellular location">
    <subcellularLocation>
        <location evidence="1">Endomembrane system</location>
        <topology evidence="1">Multi-pass membrane protein</topology>
    </subcellularLocation>
</comment>
<keyword evidence="6 8" id="KW-0472">Membrane</keyword>
<evidence type="ECO:0000313" key="10">
    <source>
        <dbReference type="EMBL" id="KAG2225736.1"/>
    </source>
</evidence>
<comment type="caution">
    <text evidence="10">The sequence shown here is derived from an EMBL/GenBank/DDBJ whole genome shotgun (WGS) entry which is preliminary data.</text>
</comment>
<dbReference type="OrthoDB" id="413079at2759"/>
<dbReference type="GO" id="GO:0012505">
    <property type="term" value="C:endomembrane system"/>
    <property type="evidence" value="ECO:0007669"/>
    <property type="project" value="UniProtKB-SubCell"/>
</dbReference>
<feature type="domain" description="Major facilitator superfamily (MFS) profile" evidence="9">
    <location>
        <begin position="53"/>
        <end position="480"/>
    </location>
</feature>
<feature type="compositionally biased region" description="Low complexity" evidence="7">
    <location>
        <begin position="250"/>
        <end position="270"/>
    </location>
</feature>
<dbReference type="FunFam" id="1.20.1250.20:FF:000286">
    <property type="entry name" value="MFS efflux transporter"/>
    <property type="match status" value="1"/>
</dbReference>
<feature type="transmembrane region" description="Helical" evidence="8">
    <location>
        <begin position="369"/>
        <end position="388"/>
    </location>
</feature>
<feature type="transmembrane region" description="Helical" evidence="8">
    <location>
        <begin position="298"/>
        <end position="316"/>
    </location>
</feature>
<reference evidence="10 11" key="1">
    <citation type="submission" date="2020-12" db="EMBL/GenBank/DDBJ databases">
        <title>Metabolic potential, ecology and presence of endohyphal bacteria is reflected in genomic diversity of Mucoromycotina.</title>
        <authorList>
            <person name="Muszewska A."/>
            <person name="Okrasinska A."/>
            <person name="Steczkiewicz K."/>
            <person name="Drgas O."/>
            <person name="Orlowska M."/>
            <person name="Perlinska-Lenart U."/>
            <person name="Aleksandrzak-Piekarczyk T."/>
            <person name="Szatraj K."/>
            <person name="Zielenkiewicz U."/>
            <person name="Pilsyk S."/>
            <person name="Malc E."/>
            <person name="Mieczkowski P."/>
            <person name="Kruszewska J.S."/>
            <person name="Biernat P."/>
            <person name="Pawlowska J."/>
        </authorList>
    </citation>
    <scope>NUCLEOTIDE SEQUENCE [LARGE SCALE GENOMIC DNA]</scope>
    <source>
        <strain evidence="10 11">CBS 142.35</strain>
    </source>
</reference>
<dbReference type="AlphaFoldDB" id="A0A8H7SCJ8"/>
<keyword evidence="3" id="KW-0813">Transport</keyword>
<feature type="transmembrane region" description="Helical" evidence="8">
    <location>
        <begin position="121"/>
        <end position="139"/>
    </location>
</feature>
<feature type="transmembrane region" description="Helical" evidence="8">
    <location>
        <begin position="422"/>
        <end position="445"/>
    </location>
</feature>
<feature type="transmembrane region" description="Helical" evidence="8">
    <location>
        <begin position="394"/>
        <end position="415"/>
    </location>
</feature>
<keyword evidence="5 8" id="KW-1133">Transmembrane helix</keyword>
<feature type="transmembrane region" description="Helical" evidence="8">
    <location>
        <begin position="336"/>
        <end position="357"/>
    </location>
</feature>
<evidence type="ECO:0000256" key="6">
    <source>
        <dbReference type="ARBA" id="ARBA00023136"/>
    </source>
</evidence>
<dbReference type="InterPro" id="IPR011701">
    <property type="entry name" value="MFS"/>
</dbReference>
<feature type="transmembrane region" description="Helical" evidence="8">
    <location>
        <begin position="205"/>
        <end position="225"/>
    </location>
</feature>
<evidence type="ECO:0000256" key="1">
    <source>
        <dbReference type="ARBA" id="ARBA00004127"/>
    </source>
</evidence>
<dbReference type="InterPro" id="IPR051788">
    <property type="entry name" value="MFS_Transporter"/>
</dbReference>
<accession>A0A8H7SCJ8</accession>
<dbReference type="Proteomes" id="UP000646827">
    <property type="component" value="Unassembled WGS sequence"/>
</dbReference>
<evidence type="ECO:0000256" key="3">
    <source>
        <dbReference type="ARBA" id="ARBA00022448"/>
    </source>
</evidence>
<dbReference type="GO" id="GO:0016020">
    <property type="term" value="C:membrane"/>
    <property type="evidence" value="ECO:0007669"/>
    <property type="project" value="TreeGrafter"/>
</dbReference>
<evidence type="ECO:0000256" key="7">
    <source>
        <dbReference type="SAM" id="MobiDB-lite"/>
    </source>
</evidence>
<protein>
    <recommendedName>
        <fullName evidence="9">Major facilitator superfamily (MFS) profile domain-containing protein</fullName>
    </recommendedName>
</protein>
<dbReference type="GO" id="GO:0022857">
    <property type="term" value="F:transmembrane transporter activity"/>
    <property type="evidence" value="ECO:0007669"/>
    <property type="project" value="InterPro"/>
</dbReference>
<dbReference type="PROSITE" id="PS50850">
    <property type="entry name" value="MFS"/>
    <property type="match status" value="1"/>
</dbReference>
<evidence type="ECO:0000256" key="8">
    <source>
        <dbReference type="SAM" id="Phobius"/>
    </source>
</evidence>
<organism evidence="10 11">
    <name type="scientific">Circinella minor</name>
    <dbReference type="NCBI Taxonomy" id="1195481"/>
    <lineage>
        <taxon>Eukaryota</taxon>
        <taxon>Fungi</taxon>
        <taxon>Fungi incertae sedis</taxon>
        <taxon>Mucoromycota</taxon>
        <taxon>Mucoromycotina</taxon>
        <taxon>Mucoromycetes</taxon>
        <taxon>Mucorales</taxon>
        <taxon>Lichtheimiaceae</taxon>
        <taxon>Circinella</taxon>
    </lineage>
</organism>